<dbReference type="Gene3D" id="3.40.50.720">
    <property type="entry name" value="NAD(P)-binding Rossmann-like Domain"/>
    <property type="match status" value="1"/>
</dbReference>
<dbReference type="Proteomes" id="UP000053095">
    <property type="component" value="Unassembled WGS sequence"/>
</dbReference>
<evidence type="ECO:0000256" key="2">
    <source>
        <dbReference type="ARBA" id="ARBA00022857"/>
    </source>
</evidence>
<evidence type="ECO:0000313" key="5">
    <source>
        <dbReference type="Proteomes" id="UP000053095"/>
    </source>
</evidence>
<proteinExistence type="inferred from homology"/>
<dbReference type="PRINTS" id="PR00081">
    <property type="entry name" value="GDHRDH"/>
</dbReference>
<dbReference type="PANTHER" id="PTHR43477:SF1">
    <property type="entry name" value="DIHYDROANTICAPSIN 7-DEHYDROGENASE"/>
    <property type="match status" value="1"/>
</dbReference>
<protein>
    <submittedName>
        <fullName evidence="4">Short-chain dehydrogenase</fullName>
    </submittedName>
</protein>
<dbReference type="InterPro" id="IPR002347">
    <property type="entry name" value="SDR_fam"/>
</dbReference>
<dbReference type="InterPro" id="IPR057571">
    <property type="entry name" value="SDR_PhqE-like"/>
</dbReference>
<dbReference type="SUPFAM" id="SSF51735">
    <property type="entry name" value="NAD(P)-binding Rossmann-fold domains"/>
    <property type="match status" value="1"/>
</dbReference>
<accession>A0A6V8H1P0</accession>
<dbReference type="AlphaFoldDB" id="A0A6V8H1P0"/>
<name>A0A6V8H1P0_TALPI</name>
<sequence length="269" mass="28122">MPASKFAKLRDARVLLLGGTSGIGFATAEASIEAGAIVTIASSTQDRLSSALSKLKSAYPEAAAANKIHGHICDLSQPESLEANLKALLEFATNNNTHKLDHIAYTAANVPRLPGLVDYQASAIKESILILRYDAPIILGKLAPAYMNQDPRSSITFTGASTATKPTPGRGILTALGASTEGVAKGLAVDLAPIRVNVVAPGTVDTELLRALAGPDPKVQAGFKEMLKKVTLLNKVGEPEDVAEAYIYLMKDANVTGAVIHTDGGRLVK</sequence>
<dbReference type="GO" id="GO:0016491">
    <property type="term" value="F:oxidoreductase activity"/>
    <property type="evidence" value="ECO:0007669"/>
    <property type="project" value="UniProtKB-KW"/>
</dbReference>
<dbReference type="EMBL" id="DF933811">
    <property type="protein sequence ID" value="GAM34746.1"/>
    <property type="molecule type" value="Genomic_DNA"/>
</dbReference>
<dbReference type="InterPro" id="IPR051122">
    <property type="entry name" value="SDR_DHRS6-like"/>
</dbReference>
<keyword evidence="3" id="KW-0560">Oxidoreductase</keyword>
<dbReference type="CDD" id="cd05233">
    <property type="entry name" value="SDR_c"/>
    <property type="match status" value="1"/>
</dbReference>
<evidence type="ECO:0000313" key="4">
    <source>
        <dbReference type="EMBL" id="GAM34746.1"/>
    </source>
</evidence>
<organism evidence="4 5">
    <name type="scientific">Talaromyces pinophilus</name>
    <name type="common">Penicillium pinophilum</name>
    <dbReference type="NCBI Taxonomy" id="128442"/>
    <lineage>
        <taxon>Eukaryota</taxon>
        <taxon>Fungi</taxon>
        <taxon>Dikarya</taxon>
        <taxon>Ascomycota</taxon>
        <taxon>Pezizomycotina</taxon>
        <taxon>Eurotiomycetes</taxon>
        <taxon>Eurotiomycetidae</taxon>
        <taxon>Eurotiales</taxon>
        <taxon>Trichocomaceae</taxon>
        <taxon>Talaromyces</taxon>
        <taxon>Talaromyces sect. Talaromyces</taxon>
    </lineage>
</organism>
<comment type="caution">
    <text evidence="4">The sequence shown here is derived from an EMBL/GenBank/DDBJ whole genome shotgun (WGS) entry which is preliminary data.</text>
</comment>
<comment type="similarity">
    <text evidence="1">Belongs to the short-chain dehydrogenases/reductases (SDR) family.</text>
</comment>
<dbReference type="InterPro" id="IPR036291">
    <property type="entry name" value="NAD(P)-bd_dom_sf"/>
</dbReference>
<gene>
    <name evidence="4" type="ORF">TCE0_015f02520</name>
</gene>
<reference evidence="5" key="1">
    <citation type="journal article" date="2015" name="Genome Announc.">
        <title>Draft genome sequence of Talaromyces cellulolyticus strain Y-94, a source of lignocellulosic biomass-degrading enzymes.</title>
        <authorList>
            <person name="Fujii T."/>
            <person name="Koike H."/>
            <person name="Sawayama S."/>
            <person name="Yano S."/>
            <person name="Inoue H."/>
        </authorList>
    </citation>
    <scope>NUCLEOTIDE SEQUENCE [LARGE SCALE GENOMIC DNA]</scope>
    <source>
        <strain evidence="5">Y-94</strain>
    </source>
</reference>
<evidence type="ECO:0000256" key="3">
    <source>
        <dbReference type="ARBA" id="ARBA00023002"/>
    </source>
</evidence>
<keyword evidence="5" id="KW-1185">Reference proteome</keyword>
<dbReference type="PANTHER" id="PTHR43477">
    <property type="entry name" value="DIHYDROANTICAPSIN 7-DEHYDROGENASE"/>
    <property type="match status" value="1"/>
</dbReference>
<dbReference type="Pfam" id="PF23441">
    <property type="entry name" value="SDR"/>
    <property type="match status" value="1"/>
</dbReference>
<evidence type="ECO:0000256" key="1">
    <source>
        <dbReference type="ARBA" id="ARBA00006484"/>
    </source>
</evidence>
<keyword evidence="2" id="KW-0521">NADP</keyword>